<evidence type="ECO:0000256" key="1">
    <source>
        <dbReference type="ARBA" id="ARBA00004167"/>
    </source>
</evidence>
<dbReference type="GO" id="GO:0007156">
    <property type="term" value="P:homophilic cell adhesion via plasma membrane adhesion molecules"/>
    <property type="evidence" value="ECO:0007669"/>
    <property type="project" value="InterPro"/>
</dbReference>
<dbReference type="InterPro" id="IPR039808">
    <property type="entry name" value="Cadherin"/>
</dbReference>
<keyword evidence="2" id="KW-0245">EGF-like domain</keyword>
<dbReference type="GO" id="GO:0034332">
    <property type="term" value="P:adherens junction organization"/>
    <property type="evidence" value="ECO:0007669"/>
    <property type="project" value="TreeGrafter"/>
</dbReference>
<comment type="subcellular location">
    <subcellularLocation>
        <location evidence="1">Membrane</location>
        <topology evidence="1">Single-pass membrane protein</topology>
    </subcellularLocation>
</comment>
<evidence type="ECO:0000256" key="11">
    <source>
        <dbReference type="ARBA" id="ARBA00023180"/>
    </source>
</evidence>
<dbReference type="CDD" id="cd11304">
    <property type="entry name" value="Cadherin_repeat"/>
    <property type="match status" value="6"/>
</dbReference>
<dbReference type="SUPFAM" id="SSF49313">
    <property type="entry name" value="Cadherin-like"/>
    <property type="match status" value="6"/>
</dbReference>
<dbReference type="PRINTS" id="PR00205">
    <property type="entry name" value="CADHERIN"/>
</dbReference>
<dbReference type="InterPro" id="IPR015919">
    <property type="entry name" value="Cadherin-like_sf"/>
</dbReference>
<dbReference type="Pfam" id="PF00028">
    <property type="entry name" value="Cadherin"/>
    <property type="match status" value="6"/>
</dbReference>
<dbReference type="GO" id="GO:0016477">
    <property type="term" value="P:cell migration"/>
    <property type="evidence" value="ECO:0007669"/>
    <property type="project" value="TreeGrafter"/>
</dbReference>
<evidence type="ECO:0000256" key="10">
    <source>
        <dbReference type="ARBA" id="ARBA00023157"/>
    </source>
</evidence>
<dbReference type="FunFam" id="2.60.40.60:FF:000024">
    <property type="entry name" value="FAT atypical cadherin 3"/>
    <property type="match status" value="1"/>
</dbReference>
<accession>A0A667XFY5</accession>
<keyword evidence="9" id="KW-0472">Membrane</keyword>
<feature type="domain" description="Cadherin" evidence="13">
    <location>
        <begin position="33"/>
        <end position="136"/>
    </location>
</feature>
<feature type="domain" description="Cadherin" evidence="13">
    <location>
        <begin position="501"/>
        <end position="602"/>
    </location>
</feature>
<dbReference type="FunFam" id="2.60.40.60:FF:000020">
    <property type="entry name" value="Dachsous cadherin-related 1b"/>
    <property type="match status" value="3"/>
</dbReference>
<dbReference type="PANTHER" id="PTHR24027:SF438">
    <property type="entry name" value="CADHERIN 23"/>
    <property type="match status" value="1"/>
</dbReference>
<keyword evidence="6 12" id="KW-0106">Calcium</keyword>
<dbReference type="AlphaFoldDB" id="A0A667XFY5"/>
<keyword evidence="11" id="KW-0325">Glycoprotein</keyword>
<keyword evidence="15" id="KW-1185">Reference proteome</keyword>
<dbReference type="FunFam" id="2.60.40.60:FF:000104">
    <property type="entry name" value="cadherin-23 isoform X1"/>
    <property type="match status" value="1"/>
</dbReference>
<dbReference type="GO" id="GO:0005509">
    <property type="term" value="F:calcium ion binding"/>
    <property type="evidence" value="ECO:0007669"/>
    <property type="project" value="UniProtKB-UniRule"/>
</dbReference>
<dbReference type="GO" id="GO:0008013">
    <property type="term" value="F:beta-catenin binding"/>
    <property type="evidence" value="ECO:0007669"/>
    <property type="project" value="TreeGrafter"/>
</dbReference>
<evidence type="ECO:0000256" key="3">
    <source>
        <dbReference type="ARBA" id="ARBA00022692"/>
    </source>
</evidence>
<feature type="domain" description="Cadherin" evidence="13">
    <location>
        <begin position="603"/>
        <end position="707"/>
    </location>
</feature>
<evidence type="ECO:0000256" key="9">
    <source>
        <dbReference type="ARBA" id="ARBA00023136"/>
    </source>
</evidence>
<keyword evidence="10" id="KW-1015">Disulfide bond</keyword>
<sequence length="707" mass="78330">IHHFRLPPVSLQLTSSAHVIIVVDDVNDNVPSFVSARTVSVPEDAALHSVVVTLHAEDADLGSNGEVLYYLNDTAGGVFSIDNISGNLYLQQILDREQVDVLSVTVTATDKGSPPMAASMSLTVRVEDVNDHGPEFSQSNYSLTVREDILKGMSLFQVQAHDRDIGANGRVRYFIENVDAPFSIEETSGELFTTDVLDRESIAIYRLMVIGSDRDPTHPLSSSVLVTVVLEDINDHWPQILNRPYVAYVPTEMASGGGSEDITINVHVEDSGEDPKFDFTTISVRFQNASDFPRMHVDVLRNSLPEDEPVGTLVAVVSATSPRAGPISFYVASGNFEEIFHIHQLSGNLTLENPLDFENAQDFTLLIEVRDSGSPPFSSFAEIHLNISDVNDNFPQFTQVEYRCEVIENSPPTWVCDVLSIDPDSGSYGVVQYNITDGNIDNVFAIDPESGVLSTTASLDREYIPEYNLTVESMELDNPLHKDRATVIVIILDRNDNAPRFSQILFTELPEDAPVGHRVIQVISTDDDTPANAVITYSIIEQSDDIPFSIDITSGYITVVRPLDREMQDHYIVKVNANDSAWSVSTDVTIVITDINDNQPIFFSHSYTTALPETEDQEVFVMQVLATDADIGQNGQILYFIEPPNEQFWVNASSGDIYTKQPMTLHHPGSEIFCFTVFAYDCGNVPFHSNTTVTVRLEPYNHNPPDQ</sequence>
<protein>
    <recommendedName>
        <fullName evidence="13">Cadherin domain-containing protein</fullName>
    </recommendedName>
</protein>
<dbReference type="PANTHER" id="PTHR24027">
    <property type="entry name" value="CADHERIN-23"/>
    <property type="match status" value="1"/>
</dbReference>
<evidence type="ECO:0000256" key="2">
    <source>
        <dbReference type="ARBA" id="ARBA00022536"/>
    </source>
</evidence>
<dbReference type="GO" id="GO:0044331">
    <property type="term" value="P:cell-cell adhesion mediated by cadherin"/>
    <property type="evidence" value="ECO:0007669"/>
    <property type="project" value="TreeGrafter"/>
</dbReference>
<dbReference type="GO" id="GO:0045296">
    <property type="term" value="F:cadherin binding"/>
    <property type="evidence" value="ECO:0007669"/>
    <property type="project" value="TreeGrafter"/>
</dbReference>
<dbReference type="GeneTree" id="ENSGT00940000155719"/>
<proteinExistence type="predicted"/>
<evidence type="ECO:0000256" key="4">
    <source>
        <dbReference type="ARBA" id="ARBA00022729"/>
    </source>
</evidence>
<evidence type="ECO:0000256" key="8">
    <source>
        <dbReference type="ARBA" id="ARBA00022989"/>
    </source>
</evidence>
<dbReference type="GO" id="GO:0007043">
    <property type="term" value="P:cell-cell junction assembly"/>
    <property type="evidence" value="ECO:0007669"/>
    <property type="project" value="TreeGrafter"/>
</dbReference>
<dbReference type="Proteomes" id="UP000472263">
    <property type="component" value="Chromosome 13"/>
</dbReference>
<evidence type="ECO:0000256" key="7">
    <source>
        <dbReference type="ARBA" id="ARBA00022889"/>
    </source>
</evidence>
<evidence type="ECO:0000256" key="6">
    <source>
        <dbReference type="ARBA" id="ARBA00022837"/>
    </source>
</evidence>
<dbReference type="InParanoid" id="A0A667XFY5"/>
<dbReference type="PROSITE" id="PS00232">
    <property type="entry name" value="CADHERIN_1"/>
    <property type="match status" value="6"/>
</dbReference>
<evidence type="ECO:0000313" key="14">
    <source>
        <dbReference type="Ensembl" id="ENSMMDP00005012998.1"/>
    </source>
</evidence>
<dbReference type="GO" id="GO:0016339">
    <property type="term" value="P:calcium-dependent cell-cell adhesion via plasma membrane cell adhesion molecules"/>
    <property type="evidence" value="ECO:0007669"/>
    <property type="project" value="TreeGrafter"/>
</dbReference>
<dbReference type="Gene3D" id="2.60.40.60">
    <property type="entry name" value="Cadherins"/>
    <property type="match status" value="6"/>
</dbReference>
<name>A0A667XFY5_9TELE</name>
<dbReference type="Ensembl" id="ENSMMDT00005013370.1">
    <property type="protein sequence ID" value="ENSMMDP00005012998.1"/>
    <property type="gene ID" value="ENSMMDG00005006812.1"/>
</dbReference>
<keyword evidence="3" id="KW-0812">Transmembrane</keyword>
<keyword evidence="4" id="KW-0732">Signal</keyword>
<dbReference type="PROSITE" id="PS50268">
    <property type="entry name" value="CADHERIN_2"/>
    <property type="match status" value="6"/>
</dbReference>
<dbReference type="SMART" id="SM00112">
    <property type="entry name" value="CA"/>
    <property type="match status" value="6"/>
</dbReference>
<reference evidence="14" key="1">
    <citation type="submission" date="2019-06" db="EMBL/GenBank/DDBJ databases">
        <authorList>
            <consortium name="Wellcome Sanger Institute Data Sharing"/>
        </authorList>
    </citation>
    <scope>NUCLEOTIDE SEQUENCE [LARGE SCALE GENOMIC DNA]</scope>
</reference>
<reference evidence="14" key="2">
    <citation type="submission" date="2025-08" db="UniProtKB">
        <authorList>
            <consortium name="Ensembl"/>
        </authorList>
    </citation>
    <scope>IDENTIFICATION</scope>
</reference>
<keyword evidence="5" id="KW-0677">Repeat</keyword>
<evidence type="ECO:0000313" key="15">
    <source>
        <dbReference type="Proteomes" id="UP000472263"/>
    </source>
</evidence>
<dbReference type="GO" id="GO:0000902">
    <property type="term" value="P:cell morphogenesis"/>
    <property type="evidence" value="ECO:0007669"/>
    <property type="project" value="TreeGrafter"/>
</dbReference>
<keyword evidence="8" id="KW-1133">Transmembrane helix</keyword>
<feature type="domain" description="Cadherin" evidence="13">
    <location>
        <begin position="137"/>
        <end position="240"/>
    </location>
</feature>
<evidence type="ECO:0000256" key="12">
    <source>
        <dbReference type="PROSITE-ProRule" id="PRU00043"/>
    </source>
</evidence>
<dbReference type="GO" id="GO:0005912">
    <property type="term" value="C:adherens junction"/>
    <property type="evidence" value="ECO:0007669"/>
    <property type="project" value="TreeGrafter"/>
</dbReference>
<dbReference type="GO" id="GO:0016342">
    <property type="term" value="C:catenin complex"/>
    <property type="evidence" value="ECO:0007669"/>
    <property type="project" value="TreeGrafter"/>
</dbReference>
<evidence type="ECO:0000259" key="13">
    <source>
        <dbReference type="PROSITE" id="PS50268"/>
    </source>
</evidence>
<keyword evidence="7" id="KW-0130">Cell adhesion</keyword>
<dbReference type="InterPro" id="IPR020894">
    <property type="entry name" value="Cadherin_CS"/>
</dbReference>
<feature type="domain" description="Cadherin" evidence="13">
    <location>
        <begin position="398"/>
        <end position="501"/>
    </location>
</feature>
<organism evidence="14 15">
    <name type="scientific">Myripristis murdjan</name>
    <name type="common">pinecone soldierfish</name>
    <dbReference type="NCBI Taxonomy" id="586833"/>
    <lineage>
        <taxon>Eukaryota</taxon>
        <taxon>Metazoa</taxon>
        <taxon>Chordata</taxon>
        <taxon>Craniata</taxon>
        <taxon>Vertebrata</taxon>
        <taxon>Euteleostomi</taxon>
        <taxon>Actinopterygii</taxon>
        <taxon>Neopterygii</taxon>
        <taxon>Teleostei</taxon>
        <taxon>Neoteleostei</taxon>
        <taxon>Acanthomorphata</taxon>
        <taxon>Holocentriformes</taxon>
        <taxon>Holocentridae</taxon>
        <taxon>Myripristis</taxon>
    </lineage>
</organism>
<feature type="domain" description="Cadherin" evidence="13">
    <location>
        <begin position="303"/>
        <end position="397"/>
    </location>
</feature>
<reference evidence="14" key="3">
    <citation type="submission" date="2025-09" db="UniProtKB">
        <authorList>
            <consortium name="Ensembl"/>
        </authorList>
    </citation>
    <scope>IDENTIFICATION</scope>
</reference>
<dbReference type="InterPro" id="IPR002126">
    <property type="entry name" value="Cadherin-like_dom"/>
</dbReference>
<evidence type="ECO:0000256" key="5">
    <source>
        <dbReference type="ARBA" id="ARBA00022737"/>
    </source>
</evidence>